<proteinExistence type="inferred from homology"/>
<accession>A0ABP0JXZ9</accession>
<keyword evidence="7" id="KW-0862">Zinc</keyword>
<evidence type="ECO:0000256" key="9">
    <source>
        <dbReference type="ARBA" id="ARBA00023049"/>
    </source>
</evidence>
<comment type="similarity">
    <text evidence="3">Belongs to the peptidase M50A family.</text>
</comment>
<evidence type="ECO:0000256" key="1">
    <source>
        <dbReference type="ARBA" id="ARBA00001947"/>
    </source>
</evidence>
<keyword evidence="5" id="KW-0812">Transmembrane</keyword>
<evidence type="ECO:0000256" key="6">
    <source>
        <dbReference type="ARBA" id="ARBA00022801"/>
    </source>
</evidence>
<keyword evidence="6" id="KW-0378">Hydrolase</keyword>
<feature type="domain" description="Peptidase M50" evidence="12">
    <location>
        <begin position="98"/>
        <end position="419"/>
    </location>
</feature>
<sequence>MFVSVPYPARWSHWNGPVLKEKECSRSLGDATKLRATRGKWPGSLVLAVPLGGLALARIHHRRTHRGIQIALKRGELRRTSLAAALPAVPDQPLEVVSALALAIICHEGGHFLCLRSLGLPAEEFAIGFGPEVVSLGRDAGGTEFVLRALPIGGYVRFQDAKTVKLPDGQMATEFEARSAVERLWVLAGGVLANVTVAWSSIFWGVLNFGVPTRDPLPGIRIEAVDEAAFVRTGLKAKDVLLKIGSLDLNFKGADVRSTVDYISKLPEGRAVQVLVDRAGAMLQLSVKTTTDPNGLQRLGVMIDANSAKVVAKSADLQEAAVVATDVFTRLLDEQFRALQGILTGVGSAEILGPVGIVQQGEELVASEGLIGVFIFFVTINLNLAFINALPLPALDGGKAFFVLVEQVLGRRVDERKKQDIEQPGGAPSLGQSVGSGDDVLPFGTSLLQTKSWFEDLLVFLELRGRCGLWREALVEGPECAVLNTLFQKL</sequence>
<reference evidence="13 14" key="1">
    <citation type="submission" date="2024-02" db="EMBL/GenBank/DDBJ databases">
        <authorList>
            <person name="Chen Y."/>
            <person name="Shah S."/>
            <person name="Dougan E. K."/>
            <person name="Thang M."/>
            <person name="Chan C."/>
        </authorList>
    </citation>
    <scope>NUCLEOTIDE SEQUENCE [LARGE SCALE GENOMIC DNA]</scope>
</reference>
<dbReference type="Pfam" id="PF02163">
    <property type="entry name" value="Peptidase_M50"/>
    <property type="match status" value="1"/>
</dbReference>
<gene>
    <name evidence="13" type="ORF">CCMP2556_LOCUS13566</name>
</gene>
<keyword evidence="10" id="KW-0472">Membrane</keyword>
<evidence type="ECO:0000256" key="10">
    <source>
        <dbReference type="ARBA" id="ARBA00023136"/>
    </source>
</evidence>
<keyword evidence="14" id="KW-1185">Reference proteome</keyword>
<dbReference type="InterPro" id="IPR036034">
    <property type="entry name" value="PDZ_sf"/>
</dbReference>
<dbReference type="PANTHER" id="PTHR42837">
    <property type="entry name" value="REGULATOR OF SIGMA-E PROTEASE RSEP"/>
    <property type="match status" value="1"/>
</dbReference>
<keyword evidence="9" id="KW-0482">Metalloprotease</keyword>
<organism evidence="13 14">
    <name type="scientific">Durusdinium trenchii</name>
    <dbReference type="NCBI Taxonomy" id="1381693"/>
    <lineage>
        <taxon>Eukaryota</taxon>
        <taxon>Sar</taxon>
        <taxon>Alveolata</taxon>
        <taxon>Dinophyceae</taxon>
        <taxon>Suessiales</taxon>
        <taxon>Symbiodiniaceae</taxon>
        <taxon>Durusdinium</taxon>
    </lineage>
</organism>
<comment type="subcellular location">
    <subcellularLocation>
        <location evidence="2">Membrane</location>
        <topology evidence="2">Multi-pass membrane protein</topology>
    </subcellularLocation>
</comment>
<keyword evidence="4" id="KW-0645">Protease</keyword>
<evidence type="ECO:0000313" key="14">
    <source>
        <dbReference type="Proteomes" id="UP001642484"/>
    </source>
</evidence>
<dbReference type="PANTHER" id="PTHR42837:SF2">
    <property type="entry name" value="MEMBRANE METALLOPROTEASE ARASP2, CHLOROPLASTIC-RELATED"/>
    <property type="match status" value="1"/>
</dbReference>
<evidence type="ECO:0000256" key="4">
    <source>
        <dbReference type="ARBA" id="ARBA00022670"/>
    </source>
</evidence>
<protein>
    <recommendedName>
        <fullName evidence="12">Peptidase M50 domain-containing protein</fullName>
    </recommendedName>
</protein>
<evidence type="ECO:0000256" key="2">
    <source>
        <dbReference type="ARBA" id="ARBA00004141"/>
    </source>
</evidence>
<evidence type="ECO:0000256" key="5">
    <source>
        <dbReference type="ARBA" id="ARBA00022692"/>
    </source>
</evidence>
<evidence type="ECO:0000259" key="12">
    <source>
        <dbReference type="Pfam" id="PF02163"/>
    </source>
</evidence>
<dbReference type="EMBL" id="CAXAMN010006780">
    <property type="protein sequence ID" value="CAK9019174.1"/>
    <property type="molecule type" value="Genomic_DNA"/>
</dbReference>
<comment type="cofactor">
    <cofactor evidence="1">
        <name>Zn(2+)</name>
        <dbReference type="ChEBI" id="CHEBI:29105"/>
    </cofactor>
</comment>
<evidence type="ECO:0000256" key="8">
    <source>
        <dbReference type="ARBA" id="ARBA00022989"/>
    </source>
</evidence>
<keyword evidence="8" id="KW-1133">Transmembrane helix</keyword>
<dbReference type="SUPFAM" id="SSF50156">
    <property type="entry name" value="PDZ domain-like"/>
    <property type="match status" value="1"/>
</dbReference>
<evidence type="ECO:0000256" key="11">
    <source>
        <dbReference type="SAM" id="MobiDB-lite"/>
    </source>
</evidence>
<evidence type="ECO:0000256" key="7">
    <source>
        <dbReference type="ARBA" id="ARBA00022833"/>
    </source>
</evidence>
<comment type="caution">
    <text evidence="13">The sequence shown here is derived from an EMBL/GenBank/DDBJ whole genome shotgun (WGS) entry which is preliminary data.</text>
</comment>
<dbReference type="InterPro" id="IPR008915">
    <property type="entry name" value="Peptidase_M50"/>
</dbReference>
<dbReference type="Proteomes" id="UP001642484">
    <property type="component" value="Unassembled WGS sequence"/>
</dbReference>
<evidence type="ECO:0000256" key="3">
    <source>
        <dbReference type="ARBA" id="ARBA00009989"/>
    </source>
</evidence>
<name>A0ABP0JXZ9_9DINO</name>
<feature type="region of interest" description="Disordered" evidence="11">
    <location>
        <begin position="416"/>
        <end position="435"/>
    </location>
</feature>
<dbReference type="InterPro" id="IPR004387">
    <property type="entry name" value="Pept_M50_Zn"/>
</dbReference>
<evidence type="ECO:0000313" key="13">
    <source>
        <dbReference type="EMBL" id="CAK9019174.1"/>
    </source>
</evidence>